<accession>C3YQE4</accession>
<evidence type="ECO:0000259" key="2">
    <source>
        <dbReference type="PROSITE" id="PS50041"/>
    </source>
</evidence>
<dbReference type="EMBL" id="GG666542">
    <property type="protein sequence ID" value="EEN57474.1"/>
    <property type="molecule type" value="Genomic_DNA"/>
</dbReference>
<dbReference type="PANTHER" id="PTHR22801">
    <property type="entry name" value="LITHOSTATHINE"/>
    <property type="match status" value="1"/>
</dbReference>
<evidence type="ECO:0000256" key="1">
    <source>
        <dbReference type="ARBA" id="ARBA00023157"/>
    </source>
</evidence>
<dbReference type="PROSITE" id="PS00615">
    <property type="entry name" value="C_TYPE_LECTIN_1"/>
    <property type="match status" value="1"/>
</dbReference>
<reference evidence="3" key="1">
    <citation type="journal article" date="2008" name="Nature">
        <title>The amphioxus genome and the evolution of the chordate karyotype.</title>
        <authorList>
            <consortium name="US DOE Joint Genome Institute (JGI-PGF)"/>
            <person name="Putnam N.H."/>
            <person name="Butts T."/>
            <person name="Ferrier D.E.K."/>
            <person name="Furlong R.F."/>
            <person name="Hellsten U."/>
            <person name="Kawashima T."/>
            <person name="Robinson-Rechavi M."/>
            <person name="Shoguchi E."/>
            <person name="Terry A."/>
            <person name="Yu J.-K."/>
            <person name="Benito-Gutierrez E.L."/>
            <person name="Dubchak I."/>
            <person name="Garcia-Fernandez J."/>
            <person name="Gibson-Brown J.J."/>
            <person name="Grigoriev I.V."/>
            <person name="Horton A.C."/>
            <person name="de Jong P.J."/>
            <person name="Jurka J."/>
            <person name="Kapitonov V.V."/>
            <person name="Kohara Y."/>
            <person name="Kuroki Y."/>
            <person name="Lindquist E."/>
            <person name="Lucas S."/>
            <person name="Osoegawa K."/>
            <person name="Pennacchio L.A."/>
            <person name="Salamov A.A."/>
            <person name="Satou Y."/>
            <person name="Sauka-Spengler T."/>
            <person name="Schmutz J."/>
            <person name="Shin-I T."/>
            <person name="Toyoda A."/>
            <person name="Bronner-Fraser M."/>
            <person name="Fujiyama A."/>
            <person name="Holland L.Z."/>
            <person name="Holland P.W.H."/>
            <person name="Satoh N."/>
            <person name="Rokhsar D.S."/>
        </authorList>
    </citation>
    <scope>NUCLEOTIDE SEQUENCE [LARGE SCALE GENOMIC DNA]</scope>
    <source>
        <strain evidence="3">S238N-H82</strain>
        <tissue evidence="3">Testes</tissue>
    </source>
</reference>
<dbReference type="eggNOG" id="KOG4297">
    <property type="taxonomic scope" value="Eukaryota"/>
</dbReference>
<keyword evidence="1" id="KW-1015">Disulfide bond</keyword>
<dbReference type="SMART" id="SM00034">
    <property type="entry name" value="CLECT"/>
    <property type="match status" value="1"/>
</dbReference>
<evidence type="ECO:0000313" key="3">
    <source>
        <dbReference type="EMBL" id="EEN57474.1"/>
    </source>
</evidence>
<dbReference type="InterPro" id="IPR018378">
    <property type="entry name" value="C-type_lectin_CS"/>
</dbReference>
<dbReference type="PANTHER" id="PTHR22801:SF63">
    <property type="entry name" value="C-TYPE LECTIN DOMAIN-CONTAINING PROTEIN"/>
    <property type="match status" value="1"/>
</dbReference>
<dbReference type="InParanoid" id="C3YQE4"/>
<dbReference type="AlphaFoldDB" id="C3YQE4"/>
<dbReference type="InterPro" id="IPR050801">
    <property type="entry name" value="Ca-Dep_Lectins_ImmuneDev"/>
</dbReference>
<feature type="non-terminal residue" evidence="3">
    <location>
        <position position="1"/>
    </location>
</feature>
<dbReference type="PROSITE" id="PS50041">
    <property type="entry name" value="C_TYPE_LECTIN_2"/>
    <property type="match status" value="1"/>
</dbReference>
<proteinExistence type="predicted"/>
<feature type="domain" description="C-type lectin" evidence="2">
    <location>
        <begin position="8"/>
        <end position="132"/>
    </location>
</feature>
<dbReference type="InterPro" id="IPR016187">
    <property type="entry name" value="CTDL_fold"/>
</dbReference>
<dbReference type="Gene3D" id="3.10.100.10">
    <property type="entry name" value="Mannose-Binding Protein A, subunit A"/>
    <property type="match status" value="1"/>
</dbReference>
<name>C3YQE4_BRAFL</name>
<dbReference type="Pfam" id="PF00059">
    <property type="entry name" value="Lectin_C"/>
    <property type="match status" value="1"/>
</dbReference>
<dbReference type="SUPFAM" id="SSF56436">
    <property type="entry name" value="C-type lectin-like"/>
    <property type="match status" value="1"/>
</dbReference>
<sequence length="142" mass="15776">CLSGYTTYAGACFKAYNQEKTYDQARQVCEAAAPKGVVGMLALPKDKHVNNFLRDLKNAVSEISRFWIGLSDQKDEGEWMWEDGTPHDTIGDWSNWQLGEPNDNQGGEDCANYGGSGWNDAPCSSAYKFICQMKEGIPHKSL</sequence>
<gene>
    <name evidence="3" type="ORF">BRAFLDRAFT_245868</name>
</gene>
<organism>
    <name type="scientific">Branchiostoma floridae</name>
    <name type="common">Florida lancelet</name>
    <name type="synonym">Amphioxus</name>
    <dbReference type="NCBI Taxonomy" id="7739"/>
    <lineage>
        <taxon>Eukaryota</taxon>
        <taxon>Metazoa</taxon>
        <taxon>Chordata</taxon>
        <taxon>Cephalochordata</taxon>
        <taxon>Leptocardii</taxon>
        <taxon>Amphioxiformes</taxon>
        <taxon>Branchiostomatidae</taxon>
        <taxon>Branchiostoma</taxon>
    </lineage>
</organism>
<dbReference type="InterPro" id="IPR016186">
    <property type="entry name" value="C-type_lectin-like/link_sf"/>
</dbReference>
<protein>
    <recommendedName>
        <fullName evidence="2">C-type lectin domain-containing protein</fullName>
    </recommendedName>
</protein>
<dbReference type="InterPro" id="IPR001304">
    <property type="entry name" value="C-type_lectin-like"/>
</dbReference>